<evidence type="ECO:0000313" key="6">
    <source>
        <dbReference type="EMBL" id="SFU25938.1"/>
    </source>
</evidence>
<dbReference type="GO" id="GO:0030313">
    <property type="term" value="C:cell envelope"/>
    <property type="evidence" value="ECO:0007669"/>
    <property type="project" value="UniProtKB-SubCell"/>
</dbReference>
<gene>
    <name evidence="6" type="ORF">SAMN05192563_104416</name>
</gene>
<evidence type="ECO:0000256" key="1">
    <source>
        <dbReference type="ARBA" id="ARBA00004196"/>
    </source>
</evidence>
<protein>
    <submittedName>
        <fullName evidence="6">Ribose transport system substrate-binding protein</fullName>
    </submittedName>
</protein>
<dbReference type="SUPFAM" id="SSF53822">
    <property type="entry name" value="Periplasmic binding protein-like I"/>
    <property type="match status" value="1"/>
</dbReference>
<evidence type="ECO:0000259" key="5">
    <source>
        <dbReference type="Pfam" id="PF13407"/>
    </source>
</evidence>
<dbReference type="Gene3D" id="3.40.50.2300">
    <property type="match status" value="2"/>
</dbReference>
<evidence type="ECO:0000256" key="2">
    <source>
        <dbReference type="ARBA" id="ARBA00007639"/>
    </source>
</evidence>
<evidence type="ECO:0000256" key="4">
    <source>
        <dbReference type="SAM" id="SignalP"/>
    </source>
</evidence>
<dbReference type="GO" id="GO:0030246">
    <property type="term" value="F:carbohydrate binding"/>
    <property type="evidence" value="ECO:0007669"/>
    <property type="project" value="UniProtKB-ARBA"/>
</dbReference>
<comment type="similarity">
    <text evidence="2">Belongs to the bacterial solute-binding protein 2 family.</text>
</comment>
<feature type="domain" description="Periplasmic binding protein" evidence="5">
    <location>
        <begin position="26"/>
        <end position="281"/>
    </location>
</feature>
<dbReference type="Pfam" id="PF13407">
    <property type="entry name" value="Peripla_BP_4"/>
    <property type="match status" value="1"/>
</dbReference>
<feature type="chain" id="PRO_5011619436" evidence="4">
    <location>
        <begin position="21"/>
        <end position="313"/>
    </location>
</feature>
<accession>A0A1I7EPT3</accession>
<dbReference type="PANTHER" id="PTHR46847">
    <property type="entry name" value="D-ALLOSE-BINDING PERIPLASMIC PROTEIN-RELATED"/>
    <property type="match status" value="1"/>
</dbReference>
<comment type="subcellular location">
    <subcellularLocation>
        <location evidence="1">Cell envelope</location>
    </subcellularLocation>
</comment>
<feature type="signal peptide" evidence="4">
    <location>
        <begin position="1"/>
        <end position="20"/>
    </location>
</feature>
<dbReference type="PANTHER" id="PTHR46847:SF1">
    <property type="entry name" value="D-ALLOSE-BINDING PERIPLASMIC PROTEIN-RELATED"/>
    <property type="match status" value="1"/>
</dbReference>
<dbReference type="Proteomes" id="UP000198844">
    <property type="component" value="Unassembled WGS sequence"/>
</dbReference>
<reference evidence="6 7" key="1">
    <citation type="submission" date="2016-10" db="EMBL/GenBank/DDBJ databases">
        <authorList>
            <person name="de Groot N.N."/>
        </authorList>
    </citation>
    <scope>NUCLEOTIDE SEQUENCE [LARGE SCALE GENOMIC DNA]</scope>
    <source>
        <strain evidence="6 7">LMG 27731</strain>
    </source>
</reference>
<sequence>MRRTLSLLIVVTVLVGAVQAASATQIGVVLAGSGLDFWGPMSRGMHRAADDLHVELLMRSPSDGMSLGAEPNIQLRMIDYLVKSGVAGIVLAPEPLQDVATPIPIAVPTVFVDRSSTDYNAISTVSTDNFAAGRTAALSLVPVLHKGARIAVLRLAPNISSTTAREEGFLAVAREMGWRVVIAPYVGYQFRETEAQVRKSLSGDVGHLDAVFAPNETIAYGALHVVEEMPVSTRPRLVVFDWRPEFLHALEHGVIHADVVQDSYRMGYRSVETLVAALQGQPPRPKIFVDVVTVTRENLNDPAIRAVLANYRR</sequence>
<dbReference type="EMBL" id="FPBH01000044">
    <property type="protein sequence ID" value="SFU25938.1"/>
    <property type="molecule type" value="Genomic_DNA"/>
</dbReference>
<organism evidence="6 7">
    <name type="scientific">Paraburkholderia aspalathi</name>
    <dbReference type="NCBI Taxonomy" id="1324617"/>
    <lineage>
        <taxon>Bacteria</taxon>
        <taxon>Pseudomonadati</taxon>
        <taxon>Pseudomonadota</taxon>
        <taxon>Betaproteobacteria</taxon>
        <taxon>Burkholderiales</taxon>
        <taxon>Burkholderiaceae</taxon>
        <taxon>Paraburkholderia</taxon>
    </lineage>
</organism>
<evidence type="ECO:0000256" key="3">
    <source>
        <dbReference type="ARBA" id="ARBA00022729"/>
    </source>
</evidence>
<keyword evidence="3 4" id="KW-0732">Signal</keyword>
<dbReference type="InterPro" id="IPR028082">
    <property type="entry name" value="Peripla_BP_I"/>
</dbReference>
<dbReference type="InterPro" id="IPR025997">
    <property type="entry name" value="SBP_2_dom"/>
</dbReference>
<dbReference type="AlphaFoldDB" id="A0A1I7EPT3"/>
<evidence type="ECO:0000313" key="7">
    <source>
        <dbReference type="Proteomes" id="UP000198844"/>
    </source>
</evidence>
<dbReference type="OrthoDB" id="250606at2"/>
<proteinExistence type="inferred from homology"/>
<dbReference type="RefSeq" id="WP_093646119.1">
    <property type="nucleotide sequence ID" value="NZ_CAJNBE010000069.1"/>
</dbReference>
<name>A0A1I7EPT3_9BURK</name>